<keyword evidence="3 4" id="KW-0408">Iron</keyword>
<evidence type="ECO:0000313" key="7">
    <source>
        <dbReference type="EMBL" id="BFG69399.1"/>
    </source>
</evidence>
<evidence type="ECO:0000256" key="5">
    <source>
        <dbReference type="SAM" id="SignalP"/>
    </source>
</evidence>
<feature type="domain" description="Cytochrome c" evidence="6">
    <location>
        <begin position="115"/>
        <end position="197"/>
    </location>
</feature>
<accession>A0AAT9GFJ2</accession>
<reference evidence="7" key="1">
    <citation type="submission" date="2024-02" db="EMBL/GenBank/DDBJ databases">
        <title>Sediminibacterium planktonica sp. nov. and Sediminibacterium longus sp. nov., isolated from surface lake and river water.</title>
        <authorList>
            <person name="Watanabe K."/>
            <person name="Takemine S."/>
            <person name="Ishii Y."/>
            <person name="Ogata Y."/>
            <person name="Shindo C."/>
            <person name="Suda W."/>
        </authorList>
    </citation>
    <scope>NUCLEOTIDE SEQUENCE</scope>
    <source>
        <strain evidence="7">KACHI17</strain>
    </source>
</reference>
<evidence type="ECO:0000259" key="6">
    <source>
        <dbReference type="PROSITE" id="PS51007"/>
    </source>
</evidence>
<dbReference type="GO" id="GO:0009055">
    <property type="term" value="F:electron transfer activity"/>
    <property type="evidence" value="ECO:0007669"/>
    <property type="project" value="InterPro"/>
</dbReference>
<protein>
    <recommendedName>
        <fullName evidence="6">Cytochrome c domain-containing protein</fullName>
    </recommendedName>
</protein>
<dbReference type="AlphaFoldDB" id="A0AAT9GFJ2"/>
<dbReference type="SUPFAM" id="SSF46626">
    <property type="entry name" value="Cytochrome c"/>
    <property type="match status" value="1"/>
</dbReference>
<evidence type="ECO:0000256" key="4">
    <source>
        <dbReference type="PROSITE-ProRule" id="PRU00433"/>
    </source>
</evidence>
<keyword evidence="5" id="KW-0732">Signal</keyword>
<dbReference type="Pfam" id="PF13442">
    <property type="entry name" value="Cytochrome_CBB3"/>
    <property type="match status" value="1"/>
</dbReference>
<dbReference type="EMBL" id="AP029612">
    <property type="protein sequence ID" value="BFG69399.1"/>
    <property type="molecule type" value="Genomic_DNA"/>
</dbReference>
<organism evidence="7">
    <name type="scientific">Sediminibacterium sp. KACHI17</name>
    <dbReference type="NCBI Taxonomy" id="1751071"/>
    <lineage>
        <taxon>Bacteria</taxon>
        <taxon>Pseudomonadati</taxon>
        <taxon>Bacteroidota</taxon>
        <taxon>Chitinophagia</taxon>
        <taxon>Chitinophagales</taxon>
        <taxon>Chitinophagaceae</taxon>
        <taxon>Sediminibacterium</taxon>
    </lineage>
</organism>
<evidence type="ECO:0000256" key="1">
    <source>
        <dbReference type="ARBA" id="ARBA00022617"/>
    </source>
</evidence>
<name>A0AAT9GFJ2_9BACT</name>
<dbReference type="InterPro" id="IPR036909">
    <property type="entry name" value="Cyt_c-like_dom_sf"/>
</dbReference>
<feature type="chain" id="PRO_5043400698" description="Cytochrome c domain-containing protein" evidence="5">
    <location>
        <begin position="24"/>
        <end position="201"/>
    </location>
</feature>
<gene>
    <name evidence="7" type="ORF">KACHI17_02800</name>
</gene>
<dbReference type="GO" id="GO:0046872">
    <property type="term" value="F:metal ion binding"/>
    <property type="evidence" value="ECO:0007669"/>
    <property type="project" value="UniProtKB-KW"/>
</dbReference>
<dbReference type="PROSITE" id="PS51257">
    <property type="entry name" value="PROKAR_LIPOPROTEIN"/>
    <property type="match status" value="1"/>
</dbReference>
<sequence>MNQIRKTIFGLMMIAGTASIIVACSKGGDSPSTGNPPSGNTCASKNITVTLAPTNASGCTGGTVTVTAGGSTGFTYNIDGGTFQASNVFSNVAAGDHTIIAKDGEGCTKSATVTVTSAPSGVLFAAVKAVINTNCVSCHSGAAAQGGISLSSDCNIINASARIKARAVDGNPSFMPQGGQLSATDKKKITDWITAGGKYTD</sequence>
<keyword evidence="2 4" id="KW-0479">Metal-binding</keyword>
<feature type="signal peptide" evidence="5">
    <location>
        <begin position="1"/>
        <end position="23"/>
    </location>
</feature>
<dbReference type="PROSITE" id="PS51007">
    <property type="entry name" value="CYTC"/>
    <property type="match status" value="1"/>
</dbReference>
<dbReference type="InterPro" id="IPR009056">
    <property type="entry name" value="Cyt_c-like_dom"/>
</dbReference>
<evidence type="ECO:0000256" key="3">
    <source>
        <dbReference type="ARBA" id="ARBA00023004"/>
    </source>
</evidence>
<proteinExistence type="predicted"/>
<keyword evidence="1 4" id="KW-0349">Heme</keyword>
<evidence type="ECO:0000256" key="2">
    <source>
        <dbReference type="ARBA" id="ARBA00022723"/>
    </source>
</evidence>
<dbReference type="RefSeq" id="WP_353549723.1">
    <property type="nucleotide sequence ID" value="NZ_AP029612.1"/>
</dbReference>
<dbReference type="GO" id="GO:0020037">
    <property type="term" value="F:heme binding"/>
    <property type="evidence" value="ECO:0007669"/>
    <property type="project" value="InterPro"/>
</dbReference>